<protein>
    <submittedName>
        <fullName evidence="2">Uncharacterized protein</fullName>
    </submittedName>
</protein>
<name>A0A7I8KZZ0_SPIIN</name>
<feature type="chain" id="PRO_5029575818" evidence="1">
    <location>
        <begin position="20"/>
        <end position="248"/>
    </location>
</feature>
<proteinExistence type="predicted"/>
<sequence length="248" mass="27929">MINPLGFFFLIIYIDSVRRMKCWRNCGKKKHSSLTWENSPVLRYLSPALAKMVYTLRQAAKLAPEEMPTRRPSSAANLRACAMASSELTVTTSSTSAMSRLWGMKPGPIPWISCSPSGSTQTIFIEGFLDLRNLPAPEMVPPDPDPQTKISTLPAHPKPDGGAVLDGRERLVRLHLRHQTRVHAIFLLNPFQLQERSPTYQLRMLNVRQTDRQTDDEEAEDERAELPGLCLPLCALRRPPPPPVTKPR</sequence>
<gene>
    <name evidence="2" type="ORF">SI8410_09013574</name>
</gene>
<dbReference type="AlphaFoldDB" id="A0A7I8KZZ0"/>
<keyword evidence="3" id="KW-1185">Reference proteome</keyword>
<keyword evidence="1" id="KW-0732">Signal</keyword>
<evidence type="ECO:0000313" key="3">
    <source>
        <dbReference type="Proteomes" id="UP000663760"/>
    </source>
</evidence>
<accession>A0A7I8KZZ0</accession>
<evidence type="ECO:0000256" key="1">
    <source>
        <dbReference type="SAM" id="SignalP"/>
    </source>
</evidence>
<dbReference type="EMBL" id="LR746272">
    <property type="protein sequence ID" value="CAA7402896.1"/>
    <property type="molecule type" value="Genomic_DNA"/>
</dbReference>
<dbReference type="Proteomes" id="UP000663760">
    <property type="component" value="Chromosome 9"/>
</dbReference>
<reference evidence="2" key="1">
    <citation type="submission" date="2020-02" db="EMBL/GenBank/DDBJ databases">
        <authorList>
            <person name="Scholz U."/>
            <person name="Mascher M."/>
            <person name="Fiebig A."/>
        </authorList>
    </citation>
    <scope>NUCLEOTIDE SEQUENCE</scope>
</reference>
<evidence type="ECO:0000313" key="2">
    <source>
        <dbReference type="EMBL" id="CAA7402896.1"/>
    </source>
</evidence>
<organism evidence="2 3">
    <name type="scientific">Spirodela intermedia</name>
    <name type="common">Intermediate duckweed</name>
    <dbReference type="NCBI Taxonomy" id="51605"/>
    <lineage>
        <taxon>Eukaryota</taxon>
        <taxon>Viridiplantae</taxon>
        <taxon>Streptophyta</taxon>
        <taxon>Embryophyta</taxon>
        <taxon>Tracheophyta</taxon>
        <taxon>Spermatophyta</taxon>
        <taxon>Magnoliopsida</taxon>
        <taxon>Liliopsida</taxon>
        <taxon>Araceae</taxon>
        <taxon>Lemnoideae</taxon>
        <taxon>Spirodela</taxon>
    </lineage>
</organism>
<feature type="signal peptide" evidence="1">
    <location>
        <begin position="1"/>
        <end position="19"/>
    </location>
</feature>